<dbReference type="RefSeq" id="WP_395812161.1">
    <property type="nucleotide sequence ID" value="NZ_CP043494.1"/>
</dbReference>
<dbReference type="EMBL" id="CP043494">
    <property type="protein sequence ID" value="WNG51860.1"/>
    <property type="molecule type" value="Genomic_DNA"/>
</dbReference>
<reference evidence="1 2" key="1">
    <citation type="submission" date="2019-08" db="EMBL/GenBank/DDBJ databases">
        <title>Archangium and Cystobacter genomes.</title>
        <authorList>
            <person name="Chen I.-C.K."/>
            <person name="Wielgoss S."/>
        </authorList>
    </citation>
    <scope>NUCLEOTIDE SEQUENCE [LARGE SCALE GENOMIC DNA]</scope>
    <source>
        <strain evidence="1 2">Cbm 6</strain>
    </source>
</reference>
<dbReference type="PROSITE" id="PS51257">
    <property type="entry name" value="PROKAR_LIPOPROTEIN"/>
    <property type="match status" value="1"/>
</dbReference>
<protein>
    <recommendedName>
        <fullName evidence="3">Lipoprotein</fullName>
    </recommendedName>
</protein>
<gene>
    <name evidence="1" type="ORF">F0U60_52945</name>
</gene>
<evidence type="ECO:0008006" key="3">
    <source>
        <dbReference type="Google" id="ProtNLM"/>
    </source>
</evidence>
<dbReference type="Proteomes" id="UP001611383">
    <property type="component" value="Chromosome"/>
</dbReference>
<keyword evidence="2" id="KW-1185">Reference proteome</keyword>
<evidence type="ECO:0000313" key="2">
    <source>
        <dbReference type="Proteomes" id="UP001611383"/>
    </source>
</evidence>
<proteinExistence type="predicted"/>
<organism evidence="1 2">
    <name type="scientific">Archangium minus</name>
    <dbReference type="NCBI Taxonomy" id="83450"/>
    <lineage>
        <taxon>Bacteria</taxon>
        <taxon>Pseudomonadati</taxon>
        <taxon>Myxococcota</taxon>
        <taxon>Myxococcia</taxon>
        <taxon>Myxococcales</taxon>
        <taxon>Cystobacterineae</taxon>
        <taxon>Archangiaceae</taxon>
        <taxon>Archangium</taxon>
    </lineage>
</organism>
<evidence type="ECO:0000313" key="1">
    <source>
        <dbReference type="EMBL" id="WNG51860.1"/>
    </source>
</evidence>
<name>A0ABY9X8Z2_9BACT</name>
<accession>A0ABY9X8Z2</accession>
<sequence>MKTRDYAGYLLLLSVWGTGCGSTSPAPSTEPEDTTDTSELRYEPCDASQRVGQFTVELGADYTAVQGRVFSGVVPAQVRQVEAQEGECRLLRGRTLFCEPTCGASQTCGEGGVCIPYPTARNVGSVRFQGLKTELSLTPNSGRFYSSGASTLPHPGFDEGARIQLVASGAEVEAFTLRAQGVSALSVPEGPITLERGKPVTVSWTPSAAPGAARVHILVDLAHHGGIAASLECDGVADTGSFTLPSGLISRLLDVGVAGFPKLTLSRRSADSAATSAGCVELLVLSQVDRELLIPGLVSCSDDEDCPEGKTCRPDLTCQ</sequence>